<dbReference type="PANTHER" id="PTHR14226:SF57">
    <property type="entry name" value="BLR7027 PROTEIN"/>
    <property type="match status" value="1"/>
</dbReference>
<evidence type="ECO:0000256" key="4">
    <source>
        <dbReference type="PROSITE-ProRule" id="PRU01161"/>
    </source>
</evidence>
<sequence length="283" mass="29191">MTKDALVLAGGGVAGIAWETGVLRGLEDEHPRLVSSLRSESTLLVGTSAGSTVAAQLALGRGLRDLFDAQTAEESAEVFADIDLQEFAAGMAGLLQGGGSREDQLRRIGEMALAADTPSTAVRHAVIEARIPSETWPEHPLLIPAVDARTGALRVFDRASGVSLVSAVEASCAVPGIWPTVPIQGHDYMDGGARSIANADLAAGSDRVLILVPSPEVGPYGPSLAPDQLEGLAPGRVHVVYADEASVAAMGANPLDPAARRPTAIAGRELGRRIAADIAAFWG</sequence>
<proteinExistence type="predicted"/>
<dbReference type="InterPro" id="IPR002641">
    <property type="entry name" value="PNPLA_dom"/>
</dbReference>
<feature type="domain" description="PNPLA" evidence="5">
    <location>
        <begin position="6"/>
        <end position="203"/>
    </location>
</feature>
<evidence type="ECO:0000313" key="7">
    <source>
        <dbReference type="Proteomes" id="UP001501295"/>
    </source>
</evidence>
<dbReference type="Proteomes" id="UP001501295">
    <property type="component" value="Unassembled WGS sequence"/>
</dbReference>
<accession>A0ABP8WCJ9</accession>
<reference evidence="7" key="1">
    <citation type="journal article" date="2019" name="Int. J. Syst. Evol. Microbiol.">
        <title>The Global Catalogue of Microorganisms (GCM) 10K type strain sequencing project: providing services to taxonomists for standard genome sequencing and annotation.</title>
        <authorList>
            <consortium name="The Broad Institute Genomics Platform"/>
            <consortium name="The Broad Institute Genome Sequencing Center for Infectious Disease"/>
            <person name="Wu L."/>
            <person name="Ma J."/>
        </authorList>
    </citation>
    <scope>NUCLEOTIDE SEQUENCE [LARGE SCALE GENOMIC DNA]</scope>
    <source>
        <strain evidence="7">JCM 18956</strain>
    </source>
</reference>
<feature type="short sequence motif" description="DGA/G" evidence="4">
    <location>
        <begin position="190"/>
        <end position="192"/>
    </location>
</feature>
<comment type="caution">
    <text evidence="6">The sequence shown here is derived from an EMBL/GenBank/DDBJ whole genome shotgun (WGS) entry which is preliminary data.</text>
</comment>
<dbReference type="SUPFAM" id="SSF52151">
    <property type="entry name" value="FabD/lysophospholipase-like"/>
    <property type="match status" value="1"/>
</dbReference>
<evidence type="ECO:0000256" key="1">
    <source>
        <dbReference type="ARBA" id="ARBA00022801"/>
    </source>
</evidence>
<gene>
    <name evidence="6" type="ORF">GCM10025780_34580</name>
</gene>
<keyword evidence="1 4" id="KW-0378">Hydrolase</keyword>
<dbReference type="EMBL" id="BAABLM010000011">
    <property type="protein sequence ID" value="GAA4685304.1"/>
    <property type="molecule type" value="Genomic_DNA"/>
</dbReference>
<dbReference type="Pfam" id="PF01734">
    <property type="entry name" value="Patatin"/>
    <property type="match status" value="1"/>
</dbReference>
<evidence type="ECO:0000256" key="2">
    <source>
        <dbReference type="ARBA" id="ARBA00022963"/>
    </source>
</evidence>
<evidence type="ECO:0000259" key="5">
    <source>
        <dbReference type="PROSITE" id="PS51635"/>
    </source>
</evidence>
<feature type="short sequence motif" description="GXGXXG" evidence="4">
    <location>
        <begin position="10"/>
        <end position="15"/>
    </location>
</feature>
<dbReference type="Gene3D" id="3.40.1090.10">
    <property type="entry name" value="Cytosolic phospholipase A2 catalytic domain"/>
    <property type="match status" value="2"/>
</dbReference>
<feature type="active site" description="Proton acceptor" evidence="4">
    <location>
        <position position="190"/>
    </location>
</feature>
<evidence type="ECO:0000256" key="3">
    <source>
        <dbReference type="ARBA" id="ARBA00023098"/>
    </source>
</evidence>
<name>A0ABP8WCJ9_9MICO</name>
<keyword evidence="3 4" id="KW-0443">Lipid metabolism</keyword>
<dbReference type="PROSITE" id="PS51635">
    <property type="entry name" value="PNPLA"/>
    <property type="match status" value="1"/>
</dbReference>
<dbReference type="PANTHER" id="PTHR14226">
    <property type="entry name" value="NEUROPATHY TARGET ESTERASE/SWISS CHEESE D.MELANOGASTER"/>
    <property type="match status" value="1"/>
</dbReference>
<evidence type="ECO:0000313" key="6">
    <source>
        <dbReference type="EMBL" id="GAA4685304.1"/>
    </source>
</evidence>
<keyword evidence="7" id="KW-1185">Reference proteome</keyword>
<feature type="active site" description="Nucleophile" evidence="4">
    <location>
        <position position="48"/>
    </location>
</feature>
<keyword evidence="2 4" id="KW-0442">Lipid degradation</keyword>
<protein>
    <submittedName>
        <fullName evidence="6">Patatin-like phospholipase family protein</fullName>
    </submittedName>
</protein>
<dbReference type="InterPro" id="IPR016035">
    <property type="entry name" value="Acyl_Trfase/lysoPLipase"/>
</dbReference>
<dbReference type="InterPro" id="IPR050301">
    <property type="entry name" value="NTE"/>
</dbReference>
<organism evidence="6 7">
    <name type="scientific">Frondihabitans cladoniiphilus</name>
    <dbReference type="NCBI Taxonomy" id="715785"/>
    <lineage>
        <taxon>Bacteria</taxon>
        <taxon>Bacillati</taxon>
        <taxon>Actinomycetota</taxon>
        <taxon>Actinomycetes</taxon>
        <taxon>Micrococcales</taxon>
        <taxon>Microbacteriaceae</taxon>
        <taxon>Frondihabitans</taxon>
    </lineage>
</organism>
<feature type="short sequence motif" description="GXSXG" evidence="4">
    <location>
        <begin position="46"/>
        <end position="50"/>
    </location>
</feature>
<dbReference type="RefSeq" id="WP_345377193.1">
    <property type="nucleotide sequence ID" value="NZ_BAABLM010000011.1"/>
</dbReference>